<gene>
    <name evidence="8 11" type="primary">glsA</name>
    <name evidence="11" type="ORF">J0M35_09475</name>
</gene>
<dbReference type="Pfam" id="PF13637">
    <property type="entry name" value="Ank_4"/>
    <property type="match status" value="1"/>
</dbReference>
<dbReference type="InterPro" id="IPR012338">
    <property type="entry name" value="Beta-lactam/transpept-like"/>
</dbReference>
<dbReference type="InterPro" id="IPR002110">
    <property type="entry name" value="Ankyrin_rpt"/>
</dbReference>
<feature type="binding site" evidence="8">
    <location>
        <position position="195"/>
    </location>
    <ligand>
        <name>substrate</name>
    </ligand>
</feature>
<keyword evidence="6 9" id="KW-0040">ANK repeat</keyword>
<dbReference type="AlphaFoldDB" id="A0A8J7TL17"/>
<dbReference type="PANTHER" id="PTHR12544:SF29">
    <property type="entry name" value="GLUTAMINASE"/>
    <property type="match status" value="1"/>
</dbReference>
<reference evidence="11" key="1">
    <citation type="submission" date="2021-02" db="EMBL/GenBank/DDBJ databases">
        <title>Genome-Resolved Metagenomics of a Microbial Community Performing Photosynthetic Biological Nutrient Removal.</title>
        <authorList>
            <person name="Mcdaniel E.A."/>
        </authorList>
    </citation>
    <scope>NUCLEOTIDE SEQUENCE</scope>
    <source>
        <strain evidence="11">UWPOB_OBS1</strain>
    </source>
</reference>
<dbReference type="SMART" id="SM00248">
    <property type="entry name" value="ANK"/>
    <property type="match status" value="3"/>
</dbReference>
<evidence type="ECO:0000256" key="4">
    <source>
        <dbReference type="ARBA" id="ARBA00022737"/>
    </source>
</evidence>
<evidence type="ECO:0000313" key="11">
    <source>
        <dbReference type="EMBL" id="MBN8660580.1"/>
    </source>
</evidence>
<feature type="binding site" evidence="8">
    <location>
        <position position="242"/>
    </location>
    <ligand>
        <name>substrate</name>
    </ligand>
</feature>
<dbReference type="Gene3D" id="1.25.40.20">
    <property type="entry name" value="Ankyrin repeat-containing domain"/>
    <property type="match status" value="1"/>
</dbReference>
<feature type="repeat" description="ANK" evidence="9">
    <location>
        <begin position="447"/>
        <end position="479"/>
    </location>
</feature>
<evidence type="ECO:0000256" key="1">
    <source>
        <dbReference type="ARBA" id="ARBA00011076"/>
    </source>
</evidence>
<evidence type="ECO:0000256" key="3">
    <source>
        <dbReference type="ARBA" id="ARBA00012918"/>
    </source>
</evidence>
<dbReference type="EC" id="3.5.1.2" evidence="3 8"/>
<feature type="binding site" evidence="8">
    <location>
        <position position="345"/>
    </location>
    <ligand>
        <name>substrate</name>
    </ligand>
</feature>
<dbReference type="PROSITE" id="PS50088">
    <property type="entry name" value="ANK_REPEAT"/>
    <property type="match status" value="1"/>
</dbReference>
<dbReference type="FunFam" id="3.40.710.10:FF:000005">
    <property type="entry name" value="Glutaminase"/>
    <property type="match status" value="1"/>
</dbReference>
<evidence type="ECO:0000259" key="10">
    <source>
        <dbReference type="Pfam" id="PF17959"/>
    </source>
</evidence>
<evidence type="ECO:0000256" key="2">
    <source>
        <dbReference type="ARBA" id="ARBA00011881"/>
    </source>
</evidence>
<dbReference type="PANTHER" id="PTHR12544">
    <property type="entry name" value="GLUTAMINASE"/>
    <property type="match status" value="1"/>
</dbReference>
<name>A0A8J7TL17_9BACT</name>
<dbReference type="Gene3D" id="3.40.710.10">
    <property type="entry name" value="DD-peptidase/beta-lactamase superfamily"/>
    <property type="match status" value="1"/>
</dbReference>
<dbReference type="InterPro" id="IPR041541">
    <property type="entry name" value="Glutaminase_EF-hand"/>
</dbReference>
<evidence type="ECO:0000256" key="9">
    <source>
        <dbReference type="PROSITE-ProRule" id="PRU00023"/>
    </source>
</evidence>
<dbReference type="Pfam" id="PF04960">
    <property type="entry name" value="Glutaminase"/>
    <property type="match status" value="1"/>
</dbReference>
<dbReference type="InterPro" id="IPR036770">
    <property type="entry name" value="Ankyrin_rpt-contain_sf"/>
</dbReference>
<dbReference type="SUPFAM" id="SSF56601">
    <property type="entry name" value="beta-lactamase/transpeptidase-like"/>
    <property type="match status" value="1"/>
</dbReference>
<dbReference type="GO" id="GO:0006537">
    <property type="term" value="P:glutamate biosynthetic process"/>
    <property type="evidence" value="ECO:0007669"/>
    <property type="project" value="TreeGrafter"/>
</dbReference>
<dbReference type="Pfam" id="PF17959">
    <property type="entry name" value="EF-hand_14"/>
    <property type="match status" value="1"/>
</dbReference>
<keyword evidence="5 8" id="KW-0378">Hydrolase</keyword>
<accession>A0A8J7TL17</accession>
<proteinExistence type="inferred from homology"/>
<dbReference type="NCBIfam" id="TIGR03814">
    <property type="entry name" value="Gln_ase"/>
    <property type="match status" value="1"/>
</dbReference>
<comment type="catalytic activity">
    <reaction evidence="7 8">
        <text>L-glutamine + H2O = L-glutamate + NH4(+)</text>
        <dbReference type="Rhea" id="RHEA:15889"/>
        <dbReference type="ChEBI" id="CHEBI:15377"/>
        <dbReference type="ChEBI" id="CHEBI:28938"/>
        <dbReference type="ChEBI" id="CHEBI:29985"/>
        <dbReference type="ChEBI" id="CHEBI:58359"/>
        <dbReference type="EC" id="3.5.1.2"/>
    </reaction>
</comment>
<keyword evidence="4" id="KW-0677">Repeat</keyword>
<dbReference type="HAMAP" id="MF_00313">
    <property type="entry name" value="Glutaminase"/>
    <property type="match status" value="1"/>
</dbReference>
<feature type="domain" description="Glutaminase EF-hand" evidence="10">
    <location>
        <begin position="4"/>
        <end position="83"/>
    </location>
</feature>
<dbReference type="Proteomes" id="UP000664277">
    <property type="component" value="Unassembled WGS sequence"/>
</dbReference>
<keyword evidence="8" id="KW-0007">Acetylation</keyword>
<dbReference type="EMBL" id="JAFLCK010000011">
    <property type="protein sequence ID" value="MBN8660580.1"/>
    <property type="molecule type" value="Genomic_DNA"/>
</dbReference>
<evidence type="ECO:0000313" key="12">
    <source>
        <dbReference type="Proteomes" id="UP000664277"/>
    </source>
</evidence>
<evidence type="ECO:0000256" key="7">
    <source>
        <dbReference type="ARBA" id="ARBA00049534"/>
    </source>
</evidence>
<dbReference type="GO" id="GO:0006543">
    <property type="term" value="P:L-glutamine catabolic process"/>
    <property type="evidence" value="ECO:0007669"/>
    <property type="project" value="TreeGrafter"/>
</dbReference>
<dbReference type="InterPro" id="IPR015868">
    <property type="entry name" value="Glutaminase"/>
</dbReference>
<feature type="binding site" evidence="8">
    <location>
        <position position="249"/>
    </location>
    <ligand>
        <name>substrate</name>
    </ligand>
</feature>
<dbReference type="GO" id="GO:0004359">
    <property type="term" value="F:glutaminase activity"/>
    <property type="evidence" value="ECO:0007669"/>
    <property type="project" value="UniProtKB-UniRule"/>
</dbReference>
<protein>
    <recommendedName>
        <fullName evidence="3 8">Glutaminase</fullName>
        <ecNumber evidence="3 8">3.5.1.2</ecNumber>
    </recommendedName>
</protein>
<comment type="subunit">
    <text evidence="2 8">Homotetramer.</text>
</comment>
<feature type="binding site" evidence="8">
    <location>
        <position position="275"/>
    </location>
    <ligand>
        <name>substrate</name>
    </ligand>
</feature>
<feature type="binding site" evidence="8">
    <location>
        <position position="147"/>
    </location>
    <ligand>
        <name>substrate</name>
    </ligand>
</feature>
<comment type="caution">
    <text evidence="11">The sequence shown here is derived from an EMBL/GenBank/DDBJ whole genome shotgun (WGS) entry which is preliminary data.</text>
</comment>
<evidence type="ECO:0000256" key="5">
    <source>
        <dbReference type="ARBA" id="ARBA00022801"/>
    </source>
</evidence>
<evidence type="ECO:0000256" key="8">
    <source>
        <dbReference type="HAMAP-Rule" id="MF_00313"/>
    </source>
</evidence>
<organism evidence="11 12">
    <name type="scientific">Candidatus Obscuribacter phosphatis</name>
    <dbReference type="NCBI Taxonomy" id="1906157"/>
    <lineage>
        <taxon>Bacteria</taxon>
        <taxon>Bacillati</taxon>
        <taxon>Candidatus Melainabacteria</taxon>
        <taxon>Candidatus Obscuribacterales</taxon>
        <taxon>Candidatus Obscuribacteraceae</taxon>
        <taxon>Candidatus Obscuribacter</taxon>
    </lineage>
</organism>
<feature type="binding site" evidence="8">
    <location>
        <position position="327"/>
    </location>
    <ligand>
        <name>substrate</name>
    </ligand>
</feature>
<dbReference type="SUPFAM" id="SSF48403">
    <property type="entry name" value="Ankyrin repeat"/>
    <property type="match status" value="1"/>
</dbReference>
<sequence length="509" mass="56364">MTASFLFKAFAEHNQKNEKLIPKALIFDVLEKSGIRKDDKRLASFFNTLKTLPVNLSEDDFEKLQGLSPALLEQILTGQLTIPRFDEFCHDLSGLYEIVKENRSGKLADYIPQLAKVDPEKFAVSICSVDGQRFDLGDFDDFFCVQSCSKPITYCLALEAIGEAVHKYVGAEPSGKTFNELTLNAKGQPHNPMINAGAIMCGALISTVHKDASNRFDYVMKMWKECAGPERIGFDNAVYLSEKQTADRNYALAYFMREKKSFPQGIDLVDILEFYFQCCSIELNTKAMAVVAATLANGGVCPLTGEQVFRSDHVKNCLSLMSSCGMYDFSGEFAFKVGIPAKSGVSGGIMLVVPNVLGMAIWSPRLDELGNSVRGVELCTKLTERFKFHTFDSTLGLKDDRKDPRRGAYESRLAGTMALCLAASEGDLTELRRLVGRGLDANACDYDGRTPLHLACAGGHMQTLRFLISIGVDPNRADRFGNKPIDDARRSGKDEIISILQDYIKERSQ</sequence>
<comment type="similarity">
    <text evidence="1 8">Belongs to the glutaminase family.</text>
</comment>
<evidence type="ECO:0000256" key="6">
    <source>
        <dbReference type="ARBA" id="ARBA00023043"/>
    </source>
</evidence>
<dbReference type="PROSITE" id="PS50297">
    <property type="entry name" value="ANK_REP_REGION"/>
    <property type="match status" value="1"/>
</dbReference>